<feature type="non-terminal residue" evidence="1">
    <location>
        <position position="511"/>
    </location>
</feature>
<evidence type="ECO:0000313" key="1">
    <source>
        <dbReference type="EMBL" id="PWN49818.1"/>
    </source>
</evidence>
<reference evidence="1 2" key="1">
    <citation type="journal article" date="2018" name="Mol. Biol. Evol.">
        <title>Broad Genomic Sampling Reveals a Smut Pathogenic Ancestry of the Fungal Clade Ustilaginomycotina.</title>
        <authorList>
            <person name="Kijpornyongpan T."/>
            <person name="Mondo S.J."/>
            <person name="Barry K."/>
            <person name="Sandor L."/>
            <person name="Lee J."/>
            <person name="Lipzen A."/>
            <person name="Pangilinan J."/>
            <person name="LaButti K."/>
            <person name="Hainaut M."/>
            <person name="Henrissat B."/>
            <person name="Grigoriev I.V."/>
            <person name="Spatafora J.W."/>
            <person name="Aime M.C."/>
        </authorList>
    </citation>
    <scope>NUCLEOTIDE SEQUENCE [LARGE SCALE GENOMIC DNA]</scope>
    <source>
        <strain evidence="1 2">SA 807</strain>
    </source>
</reference>
<organism evidence="1 2">
    <name type="scientific">Violaceomyces palustris</name>
    <dbReference type="NCBI Taxonomy" id="1673888"/>
    <lineage>
        <taxon>Eukaryota</taxon>
        <taxon>Fungi</taxon>
        <taxon>Dikarya</taxon>
        <taxon>Basidiomycota</taxon>
        <taxon>Ustilaginomycotina</taxon>
        <taxon>Ustilaginomycetes</taxon>
        <taxon>Violaceomycetales</taxon>
        <taxon>Violaceomycetaceae</taxon>
        <taxon>Violaceomyces</taxon>
    </lineage>
</organism>
<name>A0ACD0NVD1_9BASI</name>
<feature type="non-terminal residue" evidence="1">
    <location>
        <position position="1"/>
    </location>
</feature>
<gene>
    <name evidence="1" type="ORF">IE53DRAFT_294828</name>
</gene>
<proteinExistence type="predicted"/>
<dbReference type="EMBL" id="KZ820003">
    <property type="protein sequence ID" value="PWN49818.1"/>
    <property type="molecule type" value="Genomic_DNA"/>
</dbReference>
<protein>
    <submittedName>
        <fullName evidence="1">MFS general substrate transporter</fullName>
    </submittedName>
</protein>
<evidence type="ECO:0000313" key="2">
    <source>
        <dbReference type="Proteomes" id="UP000245626"/>
    </source>
</evidence>
<accession>A0ACD0NVD1</accession>
<dbReference type="Proteomes" id="UP000245626">
    <property type="component" value="Unassembled WGS sequence"/>
</dbReference>
<keyword evidence="2" id="KW-1185">Reference proteome</keyword>
<sequence>RYTLPKRPWRRRTTPFQAILESRYAGSGTAEDPFLVEWLDRDPEDPQLDGGLYKWLITAQVSISTLSVSLASSAYSGAIESIAIRFPASQTVLTLGISLFLVGFTFGPLFWAPFSEVIGRRNLFIFTYFFFTIWNAVAIASPNLASLLVFRFLAGLFGSSPLVNSGGTIADMFNANERGLAMAVFASAPFLGPAIGPIIGGFIGLSSATNGWKWLMAFLALFSGAITLLGALTLPETYAPVLLRWRAQTLQVATGRHYICKLDKGRDVRLKTLFKVALGRPWKLLFWEPIVLLLSIYIAIVYGILYSLFGAFPIVYQRYRGWNAGVGGLAFLGVLVGMLAALAYVIWYENPRYIRKANAAKGKAAEPEERLPPAMVGAVSIVIGLAWFAATDSPRIHWIVSIMAGGPFGFGMVLIFLALMNYLTDSYLIYAASVLAANSVIRSLFGAAFPLIVPYMYEIDGKNGIHWGPAIGGLLSLICMPFPFLFAKYGARIRARCKFSSEAGAFLAQIR</sequence>